<keyword evidence="2" id="KW-1185">Reference proteome</keyword>
<evidence type="ECO:0000313" key="1">
    <source>
        <dbReference type="EMBL" id="TFK65947.1"/>
    </source>
</evidence>
<gene>
    <name evidence="1" type="ORF">BDN72DRAFT_844928</name>
</gene>
<name>A0ACD3AM08_9AGAR</name>
<reference evidence="1 2" key="1">
    <citation type="journal article" date="2019" name="Nat. Ecol. Evol.">
        <title>Megaphylogeny resolves global patterns of mushroom evolution.</title>
        <authorList>
            <person name="Varga T."/>
            <person name="Krizsan K."/>
            <person name="Foldi C."/>
            <person name="Dima B."/>
            <person name="Sanchez-Garcia M."/>
            <person name="Sanchez-Ramirez S."/>
            <person name="Szollosi G.J."/>
            <person name="Szarkandi J.G."/>
            <person name="Papp V."/>
            <person name="Albert L."/>
            <person name="Andreopoulos W."/>
            <person name="Angelini C."/>
            <person name="Antonin V."/>
            <person name="Barry K.W."/>
            <person name="Bougher N.L."/>
            <person name="Buchanan P."/>
            <person name="Buyck B."/>
            <person name="Bense V."/>
            <person name="Catcheside P."/>
            <person name="Chovatia M."/>
            <person name="Cooper J."/>
            <person name="Damon W."/>
            <person name="Desjardin D."/>
            <person name="Finy P."/>
            <person name="Geml J."/>
            <person name="Haridas S."/>
            <person name="Hughes K."/>
            <person name="Justo A."/>
            <person name="Karasinski D."/>
            <person name="Kautmanova I."/>
            <person name="Kiss B."/>
            <person name="Kocsube S."/>
            <person name="Kotiranta H."/>
            <person name="LaButti K.M."/>
            <person name="Lechner B.E."/>
            <person name="Liimatainen K."/>
            <person name="Lipzen A."/>
            <person name="Lukacs Z."/>
            <person name="Mihaltcheva S."/>
            <person name="Morgado L.N."/>
            <person name="Niskanen T."/>
            <person name="Noordeloos M.E."/>
            <person name="Ohm R.A."/>
            <person name="Ortiz-Santana B."/>
            <person name="Ovrebo C."/>
            <person name="Racz N."/>
            <person name="Riley R."/>
            <person name="Savchenko A."/>
            <person name="Shiryaev A."/>
            <person name="Soop K."/>
            <person name="Spirin V."/>
            <person name="Szebenyi C."/>
            <person name="Tomsovsky M."/>
            <person name="Tulloss R.E."/>
            <person name="Uehling J."/>
            <person name="Grigoriev I.V."/>
            <person name="Vagvolgyi C."/>
            <person name="Papp T."/>
            <person name="Martin F.M."/>
            <person name="Miettinen O."/>
            <person name="Hibbett D.S."/>
            <person name="Nagy L.G."/>
        </authorList>
    </citation>
    <scope>NUCLEOTIDE SEQUENCE [LARGE SCALE GENOMIC DNA]</scope>
    <source>
        <strain evidence="1 2">NL-1719</strain>
    </source>
</reference>
<dbReference type="EMBL" id="ML208420">
    <property type="protein sequence ID" value="TFK65947.1"/>
    <property type="molecule type" value="Genomic_DNA"/>
</dbReference>
<dbReference type="Proteomes" id="UP000308600">
    <property type="component" value="Unassembled WGS sequence"/>
</dbReference>
<accession>A0ACD3AM08</accession>
<proteinExistence type="predicted"/>
<protein>
    <submittedName>
        <fullName evidence="1">DUF1917-domain-containing protein</fullName>
    </submittedName>
</protein>
<evidence type="ECO:0000313" key="2">
    <source>
        <dbReference type="Proteomes" id="UP000308600"/>
    </source>
</evidence>
<organism evidence="1 2">
    <name type="scientific">Pluteus cervinus</name>
    <dbReference type="NCBI Taxonomy" id="181527"/>
    <lineage>
        <taxon>Eukaryota</taxon>
        <taxon>Fungi</taxon>
        <taxon>Dikarya</taxon>
        <taxon>Basidiomycota</taxon>
        <taxon>Agaricomycotina</taxon>
        <taxon>Agaricomycetes</taxon>
        <taxon>Agaricomycetidae</taxon>
        <taxon>Agaricales</taxon>
        <taxon>Pluteineae</taxon>
        <taxon>Pluteaceae</taxon>
        <taxon>Pluteus</taxon>
    </lineage>
</organism>
<sequence>MDSDMMDVDMGPIPDPAPSDFQSNRSAIGLGRAPSNNSNRKVQWVAPPTENVFTVQDGRWIVGWWGDHDCTPEVVEAFLSRWPPSRTPKAYAAWIAVQRDPSPHNPLSGVPTPTEAEKDVPGLQNSFDALLATQDPRALTVSALDELSKRHNVVVGKWLVFVKSHQADRIWGSIMRYICHERKVGQAKIAAREDGENLNGDWERDDHTICVYVDNYLDLQEVKRVREGLRKVGITWRIGFKPDAYTYLGIYARNEWGLRPTRYYDDEL</sequence>